<reference evidence="3" key="1">
    <citation type="journal article" date="2019" name="bioRxiv">
        <title>The Genome of the Zebra Mussel, Dreissena polymorpha: A Resource for Invasive Species Research.</title>
        <authorList>
            <person name="McCartney M.A."/>
            <person name="Auch B."/>
            <person name="Kono T."/>
            <person name="Mallez S."/>
            <person name="Zhang Y."/>
            <person name="Obille A."/>
            <person name="Becker A."/>
            <person name="Abrahante J.E."/>
            <person name="Garbe J."/>
            <person name="Badalamenti J.P."/>
            <person name="Herman A."/>
            <person name="Mangelson H."/>
            <person name="Liachko I."/>
            <person name="Sullivan S."/>
            <person name="Sone E.D."/>
            <person name="Koren S."/>
            <person name="Silverstein K.A.T."/>
            <person name="Beckman K.B."/>
            <person name="Gohl D.M."/>
        </authorList>
    </citation>
    <scope>NUCLEOTIDE SEQUENCE</scope>
    <source>
        <strain evidence="3">Duluth1</strain>
        <tissue evidence="3">Whole animal</tissue>
    </source>
</reference>
<gene>
    <name evidence="3" type="ORF">DPMN_066429</name>
</gene>
<dbReference type="Proteomes" id="UP000828390">
    <property type="component" value="Unassembled WGS sequence"/>
</dbReference>
<accession>A0A9D3YXU6</accession>
<dbReference type="PROSITE" id="PS50056">
    <property type="entry name" value="TYR_PHOSPHATASE_2"/>
    <property type="match status" value="1"/>
</dbReference>
<dbReference type="InterPro" id="IPR000387">
    <property type="entry name" value="Tyr_Pase_dom"/>
</dbReference>
<evidence type="ECO:0000313" key="3">
    <source>
        <dbReference type="EMBL" id="KAH3707035.1"/>
    </source>
</evidence>
<evidence type="ECO:0000259" key="1">
    <source>
        <dbReference type="PROSITE" id="PS50055"/>
    </source>
</evidence>
<organism evidence="3 4">
    <name type="scientific">Dreissena polymorpha</name>
    <name type="common">Zebra mussel</name>
    <name type="synonym">Mytilus polymorpha</name>
    <dbReference type="NCBI Taxonomy" id="45954"/>
    <lineage>
        <taxon>Eukaryota</taxon>
        <taxon>Metazoa</taxon>
        <taxon>Spiralia</taxon>
        <taxon>Lophotrochozoa</taxon>
        <taxon>Mollusca</taxon>
        <taxon>Bivalvia</taxon>
        <taxon>Autobranchia</taxon>
        <taxon>Heteroconchia</taxon>
        <taxon>Euheterodonta</taxon>
        <taxon>Imparidentia</taxon>
        <taxon>Neoheterodontei</taxon>
        <taxon>Myida</taxon>
        <taxon>Dreissenoidea</taxon>
        <taxon>Dreissenidae</taxon>
        <taxon>Dreissena</taxon>
    </lineage>
</organism>
<protein>
    <submittedName>
        <fullName evidence="3">Uncharacterized protein</fullName>
    </submittedName>
</protein>
<feature type="domain" description="Tyrosine specific protein phosphatases" evidence="2">
    <location>
        <begin position="13"/>
        <end position="60"/>
    </location>
</feature>
<reference evidence="3" key="2">
    <citation type="submission" date="2020-11" db="EMBL/GenBank/DDBJ databases">
        <authorList>
            <person name="McCartney M.A."/>
            <person name="Auch B."/>
            <person name="Kono T."/>
            <person name="Mallez S."/>
            <person name="Becker A."/>
            <person name="Gohl D.M."/>
            <person name="Silverstein K.A.T."/>
            <person name="Koren S."/>
            <person name="Bechman K.B."/>
            <person name="Herman A."/>
            <person name="Abrahante J.E."/>
            <person name="Garbe J."/>
        </authorList>
    </citation>
    <scope>NUCLEOTIDE SEQUENCE</scope>
    <source>
        <strain evidence="3">Duluth1</strain>
        <tissue evidence="3">Whole animal</tissue>
    </source>
</reference>
<dbReference type="Gene3D" id="3.90.190.10">
    <property type="entry name" value="Protein tyrosine phosphatase superfamily"/>
    <property type="match status" value="1"/>
</dbReference>
<dbReference type="InterPro" id="IPR000242">
    <property type="entry name" value="PTP_cat"/>
</dbReference>
<dbReference type="InterPro" id="IPR029021">
    <property type="entry name" value="Prot-tyrosine_phosphatase-like"/>
</dbReference>
<dbReference type="PROSITE" id="PS50055">
    <property type="entry name" value="TYR_PHOSPHATASE_PTP"/>
    <property type="match status" value="1"/>
</dbReference>
<keyword evidence="4" id="KW-1185">Reference proteome</keyword>
<dbReference type="SUPFAM" id="SSF52799">
    <property type="entry name" value="(Phosphotyrosine protein) phosphatases II"/>
    <property type="match status" value="1"/>
</dbReference>
<feature type="domain" description="Tyrosine-protein phosphatase" evidence="1">
    <location>
        <begin position="1"/>
        <end position="69"/>
    </location>
</feature>
<evidence type="ECO:0000259" key="2">
    <source>
        <dbReference type="PROSITE" id="PS50056"/>
    </source>
</evidence>
<dbReference type="GO" id="GO:0004725">
    <property type="term" value="F:protein tyrosine phosphatase activity"/>
    <property type="evidence" value="ECO:0007669"/>
    <property type="project" value="InterPro"/>
</dbReference>
<dbReference type="EMBL" id="JAIWYP010000014">
    <property type="protein sequence ID" value="KAH3707035.1"/>
    <property type="molecule type" value="Genomic_DNA"/>
</dbReference>
<proteinExistence type="predicted"/>
<sequence length="82" mass="9471">MKRFYISCINRNGADKSGLFVVIWTLLEHVEIDGEVSIPRVVRHLRLRRKQIIPTFDQFKFCADCIALDDANTYANVQKVSS</sequence>
<comment type="caution">
    <text evidence="3">The sequence shown here is derived from an EMBL/GenBank/DDBJ whole genome shotgun (WGS) entry which is preliminary data.</text>
</comment>
<dbReference type="AlphaFoldDB" id="A0A9D3YXU6"/>
<evidence type="ECO:0000313" key="4">
    <source>
        <dbReference type="Proteomes" id="UP000828390"/>
    </source>
</evidence>
<dbReference type="Pfam" id="PF00102">
    <property type="entry name" value="Y_phosphatase"/>
    <property type="match status" value="1"/>
</dbReference>
<name>A0A9D3YXU6_DREPO</name>